<proteinExistence type="predicted"/>
<protein>
    <recommendedName>
        <fullName evidence="4">DUF674 domain-containing protein</fullName>
    </recommendedName>
</protein>
<feature type="compositionally biased region" description="Acidic residues" evidence="1">
    <location>
        <begin position="335"/>
        <end position="369"/>
    </location>
</feature>
<name>A0A834LF55_RHOSS</name>
<dbReference type="InterPro" id="IPR007750">
    <property type="entry name" value="DUF674"/>
</dbReference>
<evidence type="ECO:0000313" key="2">
    <source>
        <dbReference type="EMBL" id="KAF7133515.1"/>
    </source>
</evidence>
<dbReference type="OrthoDB" id="1643910at2759"/>
<feature type="region of interest" description="Disordered" evidence="1">
    <location>
        <begin position="329"/>
        <end position="369"/>
    </location>
</feature>
<dbReference type="Pfam" id="PF05056">
    <property type="entry name" value="DUF674"/>
    <property type="match status" value="1"/>
</dbReference>
<keyword evidence="3" id="KW-1185">Reference proteome</keyword>
<dbReference type="Proteomes" id="UP000626092">
    <property type="component" value="Unassembled WGS sequence"/>
</dbReference>
<evidence type="ECO:0000313" key="3">
    <source>
        <dbReference type="Proteomes" id="UP000626092"/>
    </source>
</evidence>
<feature type="region of interest" description="Disordered" evidence="1">
    <location>
        <begin position="247"/>
        <end position="286"/>
    </location>
</feature>
<dbReference type="AlphaFoldDB" id="A0A834LF55"/>
<dbReference type="PANTHER" id="PTHR33103">
    <property type="entry name" value="OS01G0153900 PROTEIN"/>
    <property type="match status" value="1"/>
</dbReference>
<gene>
    <name evidence="2" type="ORF">RHSIM_Rhsim09G0162600</name>
</gene>
<dbReference type="PANTHER" id="PTHR33103:SF19">
    <property type="entry name" value="OS09G0544700 PROTEIN"/>
    <property type="match status" value="1"/>
</dbReference>
<organism evidence="2 3">
    <name type="scientific">Rhododendron simsii</name>
    <name type="common">Sims's rhododendron</name>
    <dbReference type="NCBI Taxonomy" id="118357"/>
    <lineage>
        <taxon>Eukaryota</taxon>
        <taxon>Viridiplantae</taxon>
        <taxon>Streptophyta</taxon>
        <taxon>Embryophyta</taxon>
        <taxon>Tracheophyta</taxon>
        <taxon>Spermatophyta</taxon>
        <taxon>Magnoliopsida</taxon>
        <taxon>eudicotyledons</taxon>
        <taxon>Gunneridae</taxon>
        <taxon>Pentapetalae</taxon>
        <taxon>asterids</taxon>
        <taxon>Ericales</taxon>
        <taxon>Ericaceae</taxon>
        <taxon>Ericoideae</taxon>
        <taxon>Rhodoreae</taxon>
        <taxon>Rhododendron</taxon>
    </lineage>
</organism>
<reference evidence="2" key="1">
    <citation type="submission" date="2019-11" db="EMBL/GenBank/DDBJ databases">
        <authorList>
            <person name="Liu Y."/>
            <person name="Hou J."/>
            <person name="Li T.-Q."/>
            <person name="Guan C.-H."/>
            <person name="Wu X."/>
            <person name="Wu H.-Z."/>
            <person name="Ling F."/>
            <person name="Zhang R."/>
            <person name="Shi X.-G."/>
            <person name="Ren J.-P."/>
            <person name="Chen E.-F."/>
            <person name="Sun J.-M."/>
        </authorList>
    </citation>
    <scope>NUCLEOTIDE SEQUENCE</scope>
    <source>
        <strain evidence="2">Adult_tree_wgs_1</strain>
        <tissue evidence="2">Leaves</tissue>
    </source>
</reference>
<comment type="caution">
    <text evidence="2">The sequence shown here is derived from an EMBL/GenBank/DDBJ whole genome shotgun (WGS) entry which is preliminary data.</text>
</comment>
<evidence type="ECO:0000256" key="1">
    <source>
        <dbReference type="SAM" id="MobiDB-lite"/>
    </source>
</evidence>
<evidence type="ECO:0008006" key="4">
    <source>
        <dbReference type="Google" id="ProtNLM"/>
    </source>
</evidence>
<accession>A0A834LF55</accession>
<dbReference type="EMBL" id="WJXA01000009">
    <property type="protein sequence ID" value="KAF7133515.1"/>
    <property type="molecule type" value="Genomic_DNA"/>
</dbReference>
<sequence length="369" mass="40548">MASSSKEVTLKLLIDTKKNRVLFAEAGKDFVDFLFTLLSLPVGTVVRLLNANRMVGCLGNLYQSVESLSDTYMEPNQSKEVLLKPKAAVCSTEASLLLTGDDVDAPAPAVKKVYQCAKLTGNCRRYFTYDPKATCPICFYPMSTELTFVPTKVANTGLSGEGGFVKGVVTYMVMDNLVVMPMSTISGIALLSKCNVINVASLEEKVVSFGMDEGLKLLKATLHSNMALTSVFLGGMGTIDASSSIPGDHVTVGETGPITDASARKRKPVSEPPPNEAVASSKPKSKEFNERVEEWFNIIFCRQDNIINEQKRIRRRGDYCVTKWEDQFGAPYFSEGEEEDPTCVPDEEEEEESDEDEEDGEDEDDENDD</sequence>